<feature type="transmembrane region" description="Helical" evidence="1">
    <location>
        <begin position="37"/>
        <end position="56"/>
    </location>
</feature>
<evidence type="ECO:0000256" key="1">
    <source>
        <dbReference type="SAM" id="Phobius"/>
    </source>
</evidence>
<keyword evidence="1" id="KW-1133">Transmembrane helix</keyword>
<protein>
    <submittedName>
        <fullName evidence="2">Uncharacterized protein</fullName>
    </submittedName>
</protein>
<keyword evidence="1" id="KW-0472">Membrane</keyword>
<gene>
    <name evidence="2" type="ORF">ACFFTR_03955</name>
</gene>
<proteinExistence type="predicted"/>
<dbReference type="Proteomes" id="UP001589608">
    <property type="component" value="Unassembled WGS sequence"/>
</dbReference>
<name>A0ABV5M052_9ACTN</name>
<keyword evidence="3" id="KW-1185">Reference proteome</keyword>
<evidence type="ECO:0000313" key="3">
    <source>
        <dbReference type="Proteomes" id="UP001589608"/>
    </source>
</evidence>
<evidence type="ECO:0000313" key="2">
    <source>
        <dbReference type="EMBL" id="MFB9442240.1"/>
    </source>
</evidence>
<accession>A0ABV5M052</accession>
<feature type="transmembrane region" description="Helical" evidence="1">
    <location>
        <begin position="12"/>
        <end position="31"/>
    </location>
</feature>
<dbReference type="RefSeq" id="WP_223101899.1">
    <property type="nucleotide sequence ID" value="NZ_CP061913.1"/>
</dbReference>
<sequence length="274" mass="28264">MGFKEHLTEPWGLVAAGVLGGMGGAVAAALAPAGLLVGVPVGLAVAGAVYGIRVGLGVITDRDGAPDLALKAAPPATLPTPPRGSDAERFLRRAEAAVRTLRRQAEGTGDPLLRSQVSEVDDSAAGALADLARFAGQVTLIEQTAAGINTQRLRQEYSQIQRGLSGLEPGPLRDERERARRALSDQLDVGQRLRDAKEMLLARMQSAVLGLEGLVARMAELVALHATTVGGAPLTAAKVAELTNDLEGLRAGLAEAERLSRSALSGGDDPGSLP</sequence>
<comment type="caution">
    <text evidence="2">The sequence shown here is derived from an EMBL/GenBank/DDBJ whole genome shotgun (WGS) entry which is preliminary data.</text>
</comment>
<dbReference type="EMBL" id="JBHMCA010000013">
    <property type="protein sequence ID" value="MFB9442240.1"/>
    <property type="molecule type" value="Genomic_DNA"/>
</dbReference>
<reference evidence="2 3" key="1">
    <citation type="submission" date="2024-09" db="EMBL/GenBank/DDBJ databases">
        <authorList>
            <person name="Sun Q."/>
            <person name="Mori K."/>
        </authorList>
    </citation>
    <scope>NUCLEOTIDE SEQUENCE [LARGE SCALE GENOMIC DNA]</scope>
    <source>
        <strain evidence="2 3">JCM 3307</strain>
    </source>
</reference>
<organism evidence="2 3">
    <name type="scientific">Dactylosporangium vinaceum</name>
    <dbReference type="NCBI Taxonomy" id="53362"/>
    <lineage>
        <taxon>Bacteria</taxon>
        <taxon>Bacillati</taxon>
        <taxon>Actinomycetota</taxon>
        <taxon>Actinomycetes</taxon>
        <taxon>Micromonosporales</taxon>
        <taxon>Micromonosporaceae</taxon>
        <taxon>Dactylosporangium</taxon>
    </lineage>
</organism>
<keyword evidence="1" id="KW-0812">Transmembrane</keyword>